<dbReference type="GO" id="GO:0005743">
    <property type="term" value="C:mitochondrial inner membrane"/>
    <property type="evidence" value="ECO:0007669"/>
    <property type="project" value="UniProtKB-SubCell"/>
</dbReference>
<name>I0Z0Z3_COCSC</name>
<protein>
    <recommendedName>
        <fullName evidence="4">NADH dehydrogenase [ubiquinone] 1 alpha subcomplex subunit 1</fullName>
    </recommendedName>
</protein>
<evidence type="ECO:0000256" key="7">
    <source>
        <dbReference type="ARBA" id="ARBA00022692"/>
    </source>
</evidence>
<evidence type="ECO:0000256" key="1">
    <source>
        <dbReference type="ARBA" id="ARBA00003195"/>
    </source>
</evidence>
<reference evidence="13 14" key="1">
    <citation type="journal article" date="2012" name="Genome Biol.">
        <title>The genome of the polar eukaryotic microalga coccomyxa subellipsoidea reveals traits of cold adaptation.</title>
        <authorList>
            <person name="Blanc G."/>
            <person name="Agarkova I."/>
            <person name="Grimwood J."/>
            <person name="Kuo A."/>
            <person name="Brueggeman A."/>
            <person name="Dunigan D."/>
            <person name="Gurnon J."/>
            <person name="Ladunga I."/>
            <person name="Lindquist E."/>
            <person name="Lucas S."/>
            <person name="Pangilinan J."/>
            <person name="Proschold T."/>
            <person name="Salamov A."/>
            <person name="Schmutz J."/>
            <person name="Weeks D."/>
            <person name="Yamada T."/>
            <person name="Claverie J.M."/>
            <person name="Grigoriev I."/>
            <person name="Van Etten J."/>
            <person name="Lomsadze A."/>
            <person name="Borodovsky M."/>
        </authorList>
    </citation>
    <scope>NUCLEOTIDE SEQUENCE [LARGE SCALE GENOMIC DNA]</scope>
    <source>
        <strain evidence="13 14">C-169</strain>
    </source>
</reference>
<comment type="function">
    <text evidence="1">Accessory subunit of the mitochondrial membrane respiratory chain NADH dehydrogenase (Complex I), that is believed not to be involved in catalysis. Complex I functions in the transfer of electrons from NADH to the respiratory chain. The immediate electron acceptor for the enzyme is believed to be ubiquinone.</text>
</comment>
<dbReference type="PANTHER" id="PTHR17098">
    <property type="entry name" value="NADH-UBIQUINONE OXIDOREDUCTASE MWFE SUBUNIT"/>
    <property type="match status" value="1"/>
</dbReference>
<evidence type="ECO:0000256" key="3">
    <source>
        <dbReference type="ARBA" id="ARBA00009960"/>
    </source>
</evidence>
<evidence type="ECO:0000313" key="13">
    <source>
        <dbReference type="EMBL" id="EIE24312.1"/>
    </source>
</evidence>
<keyword evidence="5" id="KW-0813">Transport</keyword>
<accession>I0Z0Z3</accession>
<keyword evidence="10" id="KW-1133">Transmembrane helix</keyword>
<dbReference type="Proteomes" id="UP000007264">
    <property type="component" value="Unassembled WGS sequence"/>
</dbReference>
<evidence type="ECO:0000256" key="8">
    <source>
        <dbReference type="ARBA" id="ARBA00022792"/>
    </source>
</evidence>
<dbReference type="OrthoDB" id="1920692at2759"/>
<comment type="caution">
    <text evidence="13">The sequence shown here is derived from an EMBL/GenBank/DDBJ whole genome shotgun (WGS) entry which is preliminary data.</text>
</comment>
<sequence>MWWESAPPFILIGLALAGMGHIQGWIHQGFYGKPKAVCQDSYDRKLAKRDARIMQEIKERQEAITGKKTGFFS</sequence>
<comment type="similarity">
    <text evidence="3">Belongs to the complex I NDUFA1 subunit family.</text>
</comment>
<keyword evidence="9" id="KW-0249">Electron transport</keyword>
<keyword evidence="12" id="KW-0472">Membrane</keyword>
<evidence type="ECO:0000256" key="11">
    <source>
        <dbReference type="ARBA" id="ARBA00023128"/>
    </source>
</evidence>
<evidence type="ECO:0000256" key="10">
    <source>
        <dbReference type="ARBA" id="ARBA00022989"/>
    </source>
</evidence>
<comment type="subcellular location">
    <subcellularLocation>
        <location evidence="2">Mitochondrion inner membrane</location>
        <topology evidence="2">Single-pass membrane protein</topology>
        <orientation evidence="2">Matrix side</orientation>
    </subcellularLocation>
</comment>
<keyword evidence="8" id="KW-0999">Mitochondrion inner membrane</keyword>
<dbReference type="AlphaFoldDB" id="I0Z0Z3"/>
<gene>
    <name evidence="13" type="ORF">COCSUDRAFT_53289</name>
</gene>
<keyword evidence="11" id="KW-0496">Mitochondrion</keyword>
<dbReference type="RefSeq" id="XP_005648856.1">
    <property type="nucleotide sequence ID" value="XM_005648799.1"/>
</dbReference>
<evidence type="ECO:0000313" key="14">
    <source>
        <dbReference type="Proteomes" id="UP000007264"/>
    </source>
</evidence>
<evidence type="ECO:0000256" key="9">
    <source>
        <dbReference type="ARBA" id="ARBA00022982"/>
    </source>
</evidence>
<keyword evidence="6" id="KW-0679">Respiratory chain</keyword>
<dbReference type="EMBL" id="AGSI01000006">
    <property type="protein sequence ID" value="EIE24312.1"/>
    <property type="molecule type" value="Genomic_DNA"/>
</dbReference>
<dbReference type="GeneID" id="17042310"/>
<evidence type="ECO:0000256" key="12">
    <source>
        <dbReference type="ARBA" id="ARBA00023136"/>
    </source>
</evidence>
<keyword evidence="7" id="KW-0812">Transmembrane</keyword>
<dbReference type="InterPro" id="IPR017384">
    <property type="entry name" value="NADH_Ub_cplx-1_asu_su-1"/>
</dbReference>
<dbReference type="Pfam" id="PF15879">
    <property type="entry name" value="MWFE"/>
    <property type="match status" value="1"/>
</dbReference>
<evidence type="ECO:0000256" key="6">
    <source>
        <dbReference type="ARBA" id="ARBA00022660"/>
    </source>
</evidence>
<proteinExistence type="inferred from homology"/>
<dbReference type="STRING" id="574566.I0Z0Z3"/>
<evidence type="ECO:0000256" key="2">
    <source>
        <dbReference type="ARBA" id="ARBA00004298"/>
    </source>
</evidence>
<organism evidence="13 14">
    <name type="scientific">Coccomyxa subellipsoidea (strain C-169)</name>
    <name type="common">Green microalga</name>
    <dbReference type="NCBI Taxonomy" id="574566"/>
    <lineage>
        <taxon>Eukaryota</taxon>
        <taxon>Viridiplantae</taxon>
        <taxon>Chlorophyta</taxon>
        <taxon>core chlorophytes</taxon>
        <taxon>Trebouxiophyceae</taxon>
        <taxon>Trebouxiophyceae incertae sedis</taxon>
        <taxon>Coccomyxaceae</taxon>
        <taxon>Coccomyxa</taxon>
        <taxon>Coccomyxa subellipsoidea</taxon>
    </lineage>
</organism>
<dbReference type="PANTHER" id="PTHR17098:SF2">
    <property type="entry name" value="NADH DEHYDROGENASE [UBIQUINONE] 1 ALPHA SUBCOMPLEX SUBUNIT 1"/>
    <property type="match status" value="1"/>
</dbReference>
<keyword evidence="14" id="KW-1185">Reference proteome</keyword>
<dbReference type="KEGG" id="csl:COCSUDRAFT_53289"/>
<evidence type="ECO:0000256" key="5">
    <source>
        <dbReference type="ARBA" id="ARBA00022448"/>
    </source>
</evidence>
<evidence type="ECO:0000256" key="4">
    <source>
        <dbReference type="ARBA" id="ARBA00016392"/>
    </source>
</evidence>